<dbReference type="EMBL" id="VDLU01000003">
    <property type="protein sequence ID" value="TNJ27999.1"/>
    <property type="molecule type" value="Genomic_DNA"/>
</dbReference>
<organism evidence="1 2">
    <name type="scientific">Giardia muris</name>
    <dbReference type="NCBI Taxonomy" id="5742"/>
    <lineage>
        <taxon>Eukaryota</taxon>
        <taxon>Metamonada</taxon>
        <taxon>Diplomonadida</taxon>
        <taxon>Hexamitidae</taxon>
        <taxon>Giardiinae</taxon>
        <taxon>Giardia</taxon>
    </lineage>
</organism>
<evidence type="ECO:0000313" key="2">
    <source>
        <dbReference type="Proteomes" id="UP000315496"/>
    </source>
</evidence>
<dbReference type="VEuPathDB" id="GiardiaDB:GMRT_13488"/>
<dbReference type="AlphaFoldDB" id="A0A4Z1T645"/>
<sequence length="229" mass="25899">MDLLTGLMAKKEPARKQPGTQRLRSLAAGDIELARTRIVAFLEQKDFATMLLEAKRFVQVTRARYRRLPPYVRYKRAATLLSRITGTSMDRKARVPDPACTSEQYQHLLGEACDLLEWGQLVTQDCVRTIIAAADVLRHAIDIRVMTIFIALGGKMHAYAQRLEELLDDYGTAMLGVQTKMPLKQVRLGRLKEEPLFSFNQGCPLRVLALRLNEALLNKEQVVSGYLLS</sequence>
<proteinExistence type="predicted"/>
<comment type="caution">
    <text evidence="1">The sequence shown here is derived from an EMBL/GenBank/DDBJ whole genome shotgun (WGS) entry which is preliminary data.</text>
</comment>
<gene>
    <name evidence="1" type="ORF">GMRT_13488</name>
</gene>
<accession>A0A4Z1T645</accession>
<reference evidence="1 2" key="1">
    <citation type="submission" date="2019-05" db="EMBL/GenBank/DDBJ databases">
        <title>The compact genome of Giardia muris reveals important steps in the evolution of intestinal protozoan parasites.</title>
        <authorList>
            <person name="Xu F."/>
            <person name="Jimenez-Gonzalez A."/>
            <person name="Einarsson E."/>
            <person name="Astvaldsson A."/>
            <person name="Peirasmaki D."/>
            <person name="Eckmann L."/>
            <person name="Andersson J.O."/>
            <person name="Svard S.G."/>
            <person name="Jerlstrom-Hultqvist J."/>
        </authorList>
    </citation>
    <scope>NUCLEOTIDE SEQUENCE [LARGE SCALE GENOMIC DNA]</scope>
    <source>
        <strain evidence="1 2">Roberts-Thomson</strain>
    </source>
</reference>
<dbReference type="Proteomes" id="UP000315496">
    <property type="component" value="Chromosome 3"/>
</dbReference>
<keyword evidence="2" id="KW-1185">Reference proteome</keyword>
<protein>
    <submittedName>
        <fullName evidence="1">Uncharacterized protein</fullName>
    </submittedName>
</protein>
<name>A0A4Z1T645_GIAMU</name>
<evidence type="ECO:0000313" key="1">
    <source>
        <dbReference type="EMBL" id="TNJ27999.1"/>
    </source>
</evidence>